<dbReference type="Pfam" id="PF04909">
    <property type="entry name" value="Amidohydro_2"/>
    <property type="match status" value="1"/>
</dbReference>
<proteinExistence type="predicted"/>
<dbReference type="SUPFAM" id="SSF51556">
    <property type="entry name" value="Metallo-dependent hydrolases"/>
    <property type="match status" value="1"/>
</dbReference>
<dbReference type="Proteomes" id="UP001299546">
    <property type="component" value="Unassembled WGS sequence"/>
</dbReference>
<evidence type="ECO:0000259" key="1">
    <source>
        <dbReference type="Pfam" id="PF04909"/>
    </source>
</evidence>
<protein>
    <submittedName>
        <fullName evidence="2">Amidohydrolase</fullName>
    </submittedName>
</protein>
<organism evidence="2 3">
    <name type="scientific">Bariatricus massiliensis</name>
    <dbReference type="NCBI Taxonomy" id="1745713"/>
    <lineage>
        <taxon>Bacteria</taxon>
        <taxon>Bacillati</taxon>
        <taxon>Bacillota</taxon>
        <taxon>Clostridia</taxon>
        <taxon>Lachnospirales</taxon>
        <taxon>Lachnospiraceae</taxon>
        <taxon>Bariatricus</taxon>
    </lineage>
</organism>
<evidence type="ECO:0000313" key="3">
    <source>
        <dbReference type="Proteomes" id="UP001299546"/>
    </source>
</evidence>
<dbReference type="RefSeq" id="WP_066736995.1">
    <property type="nucleotide sequence ID" value="NZ_JAJCIQ010000002.1"/>
</dbReference>
<dbReference type="Gene3D" id="3.20.20.140">
    <property type="entry name" value="Metal-dependent hydrolases"/>
    <property type="match status" value="1"/>
</dbReference>
<name>A0ABS8DDC1_9FIRM</name>
<accession>A0ABS8DDC1</accession>
<reference evidence="2 3" key="1">
    <citation type="submission" date="2021-10" db="EMBL/GenBank/DDBJ databases">
        <title>Collection of gut derived symbiotic bacterial strains cultured from healthy donors.</title>
        <authorList>
            <person name="Lin H."/>
            <person name="Littmann E."/>
            <person name="Kohout C."/>
            <person name="Pamer E.G."/>
        </authorList>
    </citation>
    <scope>NUCLEOTIDE SEQUENCE [LARGE SCALE GENOMIC DNA]</scope>
    <source>
        <strain evidence="2 3">DFI.1.165</strain>
    </source>
</reference>
<gene>
    <name evidence="2" type="ORF">LIZ65_03840</name>
</gene>
<dbReference type="EMBL" id="JAJCIS010000002">
    <property type="protein sequence ID" value="MCB7386411.1"/>
    <property type="molecule type" value="Genomic_DNA"/>
</dbReference>
<comment type="caution">
    <text evidence="2">The sequence shown here is derived from an EMBL/GenBank/DDBJ whole genome shotgun (WGS) entry which is preliminary data.</text>
</comment>
<feature type="domain" description="Amidohydrolase-related" evidence="1">
    <location>
        <begin position="70"/>
        <end position="319"/>
    </location>
</feature>
<keyword evidence="3" id="KW-1185">Reference proteome</keyword>
<dbReference type="InterPro" id="IPR032466">
    <property type="entry name" value="Metal_Hydrolase"/>
</dbReference>
<dbReference type="InterPro" id="IPR006680">
    <property type="entry name" value="Amidohydro-rel"/>
</dbReference>
<evidence type="ECO:0000313" key="2">
    <source>
        <dbReference type="EMBL" id="MCB7386411.1"/>
    </source>
</evidence>
<sequence>MKIDGHVHFAEDLEAGRLRAVIEEQELSGIGLLCIPKGGVRPVEQDAFAFRETCGIPIWIFGGIDRNIYRRQAPVRQTAQELAGEIDRLMKLGCTGIKMLEGKPDVRKNDKVPDFDAEVWEPYWKEVERRQIPIIMHVNDPEEFWDAAQVSEYAKKAGWFYDETYVNNEAQYAQMLHVLERHPRLRILFPHFYFMSRQLPRLASVLERFEEVRIDITPGVELYYNLSENVEEAGIFFEKYQNRICYGTDIGARSVIWKEATPLSMKESRARAELITRFLETKGDYILEADGYYVKEKEPTLMHGLGLSEKILEKIYSTNFMDFIGA</sequence>